<sequence>MSYSGSFTAQVRNLRAAATLPRHSYSPRELLVFRRSCLTLGFVSVRHLRFLIFRGQLDLFGFASVANKVIREMLGSSDDESKCNSRIKTFIYLSILN</sequence>
<dbReference type="EMBL" id="CM007904">
    <property type="protein sequence ID" value="OTF95546.1"/>
    <property type="molecule type" value="Genomic_DNA"/>
</dbReference>
<dbReference type="InParanoid" id="A0A251S9K4"/>
<evidence type="ECO:0000313" key="1">
    <source>
        <dbReference type="EMBL" id="KAF5765491.1"/>
    </source>
</evidence>
<keyword evidence="3" id="KW-1185">Reference proteome</keyword>
<reference evidence="1 3" key="1">
    <citation type="journal article" date="2017" name="Nature">
        <title>The sunflower genome provides insights into oil metabolism, flowering and Asterid evolution.</title>
        <authorList>
            <person name="Badouin H."/>
            <person name="Gouzy J."/>
            <person name="Grassa C.J."/>
            <person name="Murat F."/>
            <person name="Staton S.E."/>
            <person name="Cottret L."/>
            <person name="Lelandais-Briere C."/>
            <person name="Owens G.L."/>
            <person name="Carrere S."/>
            <person name="Mayjonade B."/>
            <person name="Legrand L."/>
            <person name="Gill N."/>
            <person name="Kane N.C."/>
            <person name="Bowers J.E."/>
            <person name="Hubner S."/>
            <person name="Bellec A."/>
            <person name="Berard A."/>
            <person name="Berges H."/>
            <person name="Blanchet N."/>
            <person name="Boniface M.C."/>
            <person name="Brunel D."/>
            <person name="Catrice O."/>
            <person name="Chaidir N."/>
            <person name="Claudel C."/>
            <person name="Donnadieu C."/>
            <person name="Faraut T."/>
            <person name="Fievet G."/>
            <person name="Helmstetter N."/>
            <person name="King M."/>
            <person name="Knapp S.J."/>
            <person name="Lai Z."/>
            <person name="Le Paslier M.C."/>
            <person name="Lippi Y."/>
            <person name="Lorenzon L."/>
            <person name="Mandel J.R."/>
            <person name="Marage G."/>
            <person name="Marchand G."/>
            <person name="Marquand E."/>
            <person name="Bret-Mestries E."/>
            <person name="Morien E."/>
            <person name="Nambeesan S."/>
            <person name="Nguyen T."/>
            <person name="Pegot-Espagnet P."/>
            <person name="Pouilly N."/>
            <person name="Raftis F."/>
            <person name="Sallet E."/>
            <person name="Schiex T."/>
            <person name="Thomas J."/>
            <person name="Vandecasteele C."/>
            <person name="Vares D."/>
            <person name="Vear F."/>
            <person name="Vautrin S."/>
            <person name="Crespi M."/>
            <person name="Mangin B."/>
            <person name="Burke J.M."/>
            <person name="Salse J."/>
            <person name="Munos S."/>
            <person name="Vincourt P."/>
            <person name="Rieseberg L.H."/>
            <person name="Langlade N.B."/>
        </authorList>
    </citation>
    <scope>NUCLEOTIDE SEQUENCE [LARGE SCALE GENOMIC DNA]</scope>
    <source>
        <strain evidence="3">cv. SF193</strain>
        <tissue evidence="1">Leaves</tissue>
    </source>
</reference>
<protein>
    <submittedName>
        <fullName evidence="2">Uncharacterized protein</fullName>
    </submittedName>
</protein>
<organism evidence="2 3">
    <name type="scientific">Helianthus annuus</name>
    <name type="common">Common sunflower</name>
    <dbReference type="NCBI Taxonomy" id="4232"/>
    <lineage>
        <taxon>Eukaryota</taxon>
        <taxon>Viridiplantae</taxon>
        <taxon>Streptophyta</taxon>
        <taxon>Embryophyta</taxon>
        <taxon>Tracheophyta</taxon>
        <taxon>Spermatophyta</taxon>
        <taxon>Magnoliopsida</taxon>
        <taxon>eudicotyledons</taxon>
        <taxon>Gunneridae</taxon>
        <taxon>Pentapetalae</taxon>
        <taxon>asterids</taxon>
        <taxon>campanulids</taxon>
        <taxon>Asterales</taxon>
        <taxon>Asteraceae</taxon>
        <taxon>Asteroideae</taxon>
        <taxon>Heliantheae alliance</taxon>
        <taxon>Heliantheae</taxon>
        <taxon>Helianthus</taxon>
    </lineage>
</organism>
<dbReference type="EMBL" id="MNCJ02000330">
    <property type="protein sequence ID" value="KAF5765491.1"/>
    <property type="molecule type" value="Genomic_DNA"/>
</dbReference>
<gene>
    <name evidence="2" type="ORF">HannXRQ_Chr15g0484301</name>
    <name evidence="1" type="ORF">HanXRQr2_Chr15g0704351</name>
</gene>
<reference evidence="2" key="2">
    <citation type="submission" date="2017-02" db="EMBL/GenBank/DDBJ databases">
        <title>Sunflower complete genome.</title>
        <authorList>
            <person name="Langlade N."/>
            <person name="Munos S."/>
        </authorList>
    </citation>
    <scope>NUCLEOTIDE SEQUENCE [LARGE SCALE GENOMIC DNA]</scope>
    <source>
        <tissue evidence="2">Leaves</tissue>
    </source>
</reference>
<name>A0A251S9K4_HELAN</name>
<proteinExistence type="predicted"/>
<reference evidence="1" key="3">
    <citation type="submission" date="2020-06" db="EMBL/GenBank/DDBJ databases">
        <title>Helianthus annuus Genome sequencing and assembly Release 2.</title>
        <authorList>
            <person name="Gouzy J."/>
            <person name="Langlade N."/>
            <person name="Munos S."/>
        </authorList>
    </citation>
    <scope>NUCLEOTIDE SEQUENCE</scope>
    <source>
        <tissue evidence="1">Leaves</tissue>
    </source>
</reference>
<dbReference type="Gramene" id="mRNA:HanXRQr2_Chr15g0704351">
    <property type="protein sequence ID" value="mRNA:HanXRQr2_Chr15g0704351"/>
    <property type="gene ID" value="HanXRQr2_Chr15g0704351"/>
</dbReference>
<dbReference type="AlphaFoldDB" id="A0A251S9K4"/>
<dbReference type="Proteomes" id="UP000215914">
    <property type="component" value="Chromosome 15"/>
</dbReference>
<evidence type="ECO:0000313" key="3">
    <source>
        <dbReference type="Proteomes" id="UP000215914"/>
    </source>
</evidence>
<accession>A0A251S9K4</accession>
<evidence type="ECO:0000313" key="2">
    <source>
        <dbReference type="EMBL" id="OTF95546.1"/>
    </source>
</evidence>